<keyword evidence="2" id="KW-1185">Reference proteome</keyword>
<reference evidence="2" key="1">
    <citation type="submission" date="2013-03" db="EMBL/GenBank/DDBJ databases">
        <title>The Genome Sequence of Anopheles minimus MINIMUS1.</title>
        <authorList>
            <consortium name="The Broad Institute Genomics Platform"/>
            <person name="Neafsey D.E."/>
            <person name="Walton C."/>
            <person name="Walker B."/>
            <person name="Young S.K."/>
            <person name="Zeng Q."/>
            <person name="Gargeya S."/>
            <person name="Fitzgerald M."/>
            <person name="Haas B."/>
            <person name="Abouelleil A."/>
            <person name="Allen A.W."/>
            <person name="Alvarado L."/>
            <person name="Arachchi H.M."/>
            <person name="Berlin A.M."/>
            <person name="Chapman S.B."/>
            <person name="Gainer-Dewar J."/>
            <person name="Goldberg J."/>
            <person name="Griggs A."/>
            <person name="Gujja S."/>
            <person name="Hansen M."/>
            <person name="Howarth C."/>
            <person name="Imamovic A."/>
            <person name="Ireland A."/>
            <person name="Larimer J."/>
            <person name="McCowan C."/>
            <person name="Murphy C."/>
            <person name="Pearson M."/>
            <person name="Poon T.W."/>
            <person name="Priest M."/>
            <person name="Roberts A."/>
            <person name="Saif S."/>
            <person name="Shea T."/>
            <person name="Sisk P."/>
            <person name="Sykes S."/>
            <person name="Wortman J."/>
            <person name="Nusbaum C."/>
            <person name="Birren B."/>
        </authorList>
    </citation>
    <scope>NUCLEOTIDE SEQUENCE [LARGE SCALE GENOMIC DNA]</scope>
    <source>
        <strain evidence="2">MINIMUS1</strain>
    </source>
</reference>
<dbReference type="EnsemblMetazoa" id="AMIN014049-RA">
    <property type="protein sequence ID" value="AMIN014049-PA"/>
    <property type="gene ID" value="AMIN014049"/>
</dbReference>
<evidence type="ECO:0000313" key="1">
    <source>
        <dbReference type="EnsemblMetazoa" id="AMIN014049-PA"/>
    </source>
</evidence>
<dbReference type="AlphaFoldDB" id="A0A182WMT8"/>
<accession>A0A182WMT8</accession>
<sequence>CFSSSKTQAQGVSFAVRLGHAVCTPVPEPLPNRKGRTFGCQCSLRSKQPSHRNVSLLCSCAVLFVGLSVKACFSNGFVRLFPKVNARVFDTWDLFGGGRYAFLHTRIIIPSYRLSRCSPAYSQQQ</sequence>
<evidence type="ECO:0000313" key="2">
    <source>
        <dbReference type="Proteomes" id="UP000075920"/>
    </source>
</evidence>
<protein>
    <submittedName>
        <fullName evidence="1">Uncharacterized protein</fullName>
    </submittedName>
</protein>
<dbReference type="Proteomes" id="UP000075920">
    <property type="component" value="Unassembled WGS sequence"/>
</dbReference>
<dbReference type="VEuPathDB" id="VectorBase:AMIN014049"/>
<reference evidence="1" key="2">
    <citation type="submission" date="2020-05" db="UniProtKB">
        <authorList>
            <consortium name="EnsemblMetazoa"/>
        </authorList>
    </citation>
    <scope>IDENTIFICATION</scope>
    <source>
        <strain evidence="1">MINIMUS1</strain>
    </source>
</reference>
<organism evidence="1 2">
    <name type="scientific">Anopheles minimus</name>
    <dbReference type="NCBI Taxonomy" id="112268"/>
    <lineage>
        <taxon>Eukaryota</taxon>
        <taxon>Metazoa</taxon>
        <taxon>Ecdysozoa</taxon>
        <taxon>Arthropoda</taxon>
        <taxon>Hexapoda</taxon>
        <taxon>Insecta</taxon>
        <taxon>Pterygota</taxon>
        <taxon>Neoptera</taxon>
        <taxon>Endopterygota</taxon>
        <taxon>Diptera</taxon>
        <taxon>Nematocera</taxon>
        <taxon>Culicoidea</taxon>
        <taxon>Culicidae</taxon>
        <taxon>Anophelinae</taxon>
        <taxon>Anopheles</taxon>
    </lineage>
</organism>
<name>A0A182WMT8_9DIPT</name>
<proteinExistence type="predicted"/>